<evidence type="ECO:0000313" key="2">
    <source>
        <dbReference type="EMBL" id="KAF9890826.1"/>
    </source>
</evidence>
<dbReference type="EMBL" id="VCAU01000023">
    <property type="protein sequence ID" value="KAF9890826.1"/>
    <property type="molecule type" value="Genomic_DNA"/>
</dbReference>
<name>A0AAD4CQN9_ASPNN</name>
<protein>
    <submittedName>
        <fullName evidence="2">Uncharacterized protein</fullName>
    </submittedName>
</protein>
<accession>A0AAD4CQN9</accession>
<organism evidence="2 3">
    <name type="scientific">Aspergillus nanangensis</name>
    <dbReference type="NCBI Taxonomy" id="2582783"/>
    <lineage>
        <taxon>Eukaryota</taxon>
        <taxon>Fungi</taxon>
        <taxon>Dikarya</taxon>
        <taxon>Ascomycota</taxon>
        <taxon>Pezizomycotina</taxon>
        <taxon>Eurotiomycetes</taxon>
        <taxon>Eurotiomycetidae</taxon>
        <taxon>Eurotiales</taxon>
        <taxon>Aspergillaceae</taxon>
        <taxon>Aspergillus</taxon>
        <taxon>Aspergillus subgen. Circumdati</taxon>
    </lineage>
</organism>
<comment type="caution">
    <text evidence="2">The sequence shown here is derived from an EMBL/GenBank/DDBJ whole genome shotgun (WGS) entry which is preliminary data.</text>
</comment>
<proteinExistence type="predicted"/>
<feature type="region of interest" description="Disordered" evidence="1">
    <location>
        <begin position="1"/>
        <end position="26"/>
    </location>
</feature>
<dbReference type="Proteomes" id="UP001194746">
    <property type="component" value="Unassembled WGS sequence"/>
</dbReference>
<reference evidence="2" key="2">
    <citation type="submission" date="2020-02" db="EMBL/GenBank/DDBJ databases">
        <authorList>
            <person name="Gilchrist C.L.M."/>
            <person name="Chooi Y.-H."/>
        </authorList>
    </citation>
    <scope>NUCLEOTIDE SEQUENCE</scope>
    <source>
        <strain evidence="2">MST-FP2251</strain>
    </source>
</reference>
<evidence type="ECO:0000313" key="3">
    <source>
        <dbReference type="Proteomes" id="UP001194746"/>
    </source>
</evidence>
<evidence type="ECO:0000256" key="1">
    <source>
        <dbReference type="SAM" id="MobiDB-lite"/>
    </source>
</evidence>
<reference evidence="2" key="1">
    <citation type="journal article" date="2019" name="Beilstein J. Org. Chem.">
        <title>Nanangenines: drimane sesquiterpenoids as the dominant metabolite cohort of a novel Australian fungus, Aspergillus nanangensis.</title>
        <authorList>
            <person name="Lacey H.J."/>
            <person name="Gilchrist C.L.M."/>
            <person name="Crombie A."/>
            <person name="Kalaitzis J.A."/>
            <person name="Vuong D."/>
            <person name="Rutledge P.J."/>
            <person name="Turner P."/>
            <person name="Pitt J.I."/>
            <person name="Lacey E."/>
            <person name="Chooi Y.H."/>
            <person name="Piggott A.M."/>
        </authorList>
    </citation>
    <scope>NUCLEOTIDE SEQUENCE</scope>
    <source>
        <strain evidence="2">MST-FP2251</strain>
    </source>
</reference>
<dbReference type="AlphaFoldDB" id="A0AAD4CQN9"/>
<gene>
    <name evidence="2" type="ORF">FE257_005397</name>
</gene>
<keyword evidence="3" id="KW-1185">Reference proteome</keyword>
<sequence length="67" mass="7452">MENSQLSGAGALPQQAEDGPALHHWGWDVGLPQDDIEWSDGRSWTDNLAPSQLMDVVDMLQEDYIVD</sequence>